<dbReference type="AlphaFoldDB" id="A0A5C6C110"/>
<protein>
    <submittedName>
        <fullName evidence="1">Uncharacterized protein</fullName>
    </submittedName>
</protein>
<comment type="caution">
    <text evidence="1">The sequence shown here is derived from an EMBL/GenBank/DDBJ whole genome shotgun (WGS) entry which is preliminary data.</text>
</comment>
<name>A0A5C6C110_9BACT</name>
<sequence length="56" mass="5917">MTDSRWWLEHSEYHRKASADVPTDAAGSAAYYGSDSGDVATLMGARNAVALTEAVG</sequence>
<organism evidence="1 2">
    <name type="scientific">Novipirellula galeiformis</name>
    <dbReference type="NCBI Taxonomy" id="2528004"/>
    <lineage>
        <taxon>Bacteria</taxon>
        <taxon>Pseudomonadati</taxon>
        <taxon>Planctomycetota</taxon>
        <taxon>Planctomycetia</taxon>
        <taxon>Pirellulales</taxon>
        <taxon>Pirellulaceae</taxon>
        <taxon>Novipirellula</taxon>
    </lineage>
</organism>
<dbReference type="Proteomes" id="UP000316304">
    <property type="component" value="Unassembled WGS sequence"/>
</dbReference>
<evidence type="ECO:0000313" key="2">
    <source>
        <dbReference type="Proteomes" id="UP000316304"/>
    </source>
</evidence>
<reference evidence="1 2" key="1">
    <citation type="submission" date="2019-02" db="EMBL/GenBank/DDBJ databases">
        <title>Deep-cultivation of Planctomycetes and their phenomic and genomic characterization uncovers novel biology.</title>
        <authorList>
            <person name="Wiegand S."/>
            <person name="Jogler M."/>
            <person name="Boedeker C."/>
            <person name="Pinto D."/>
            <person name="Vollmers J."/>
            <person name="Rivas-Marin E."/>
            <person name="Kohn T."/>
            <person name="Peeters S.H."/>
            <person name="Heuer A."/>
            <person name="Rast P."/>
            <person name="Oberbeckmann S."/>
            <person name="Bunk B."/>
            <person name="Jeske O."/>
            <person name="Meyerdierks A."/>
            <person name="Storesund J.E."/>
            <person name="Kallscheuer N."/>
            <person name="Luecker S."/>
            <person name="Lage O.M."/>
            <person name="Pohl T."/>
            <person name="Merkel B.J."/>
            <person name="Hornburger P."/>
            <person name="Mueller R.-W."/>
            <person name="Bruemmer F."/>
            <person name="Labrenz M."/>
            <person name="Spormann A.M."/>
            <person name="Op Den Camp H."/>
            <person name="Overmann J."/>
            <person name="Amann R."/>
            <person name="Jetten M.S.M."/>
            <person name="Mascher T."/>
            <person name="Medema M.H."/>
            <person name="Devos D.P."/>
            <person name="Kaster A.-K."/>
            <person name="Ovreas L."/>
            <person name="Rohde M."/>
            <person name="Galperin M.Y."/>
            <person name="Jogler C."/>
        </authorList>
    </citation>
    <scope>NUCLEOTIDE SEQUENCE [LARGE SCALE GENOMIC DNA]</scope>
    <source>
        <strain evidence="1 2">Pla52o</strain>
    </source>
</reference>
<evidence type="ECO:0000313" key="1">
    <source>
        <dbReference type="EMBL" id="TWU17321.1"/>
    </source>
</evidence>
<dbReference type="EMBL" id="SJPT01000013">
    <property type="protein sequence ID" value="TWU17321.1"/>
    <property type="molecule type" value="Genomic_DNA"/>
</dbReference>
<proteinExistence type="predicted"/>
<keyword evidence="2" id="KW-1185">Reference proteome</keyword>
<gene>
    <name evidence="1" type="ORF">Pla52o_53270</name>
</gene>
<accession>A0A5C6C110</accession>